<dbReference type="EMBL" id="JAGZZN010000003">
    <property type="protein sequence ID" value="MBS6536120.1"/>
    <property type="molecule type" value="Genomic_DNA"/>
</dbReference>
<protein>
    <recommendedName>
        <fullName evidence="4">LXG domain-containing protein</fullName>
    </recommendedName>
</protein>
<reference evidence="2" key="1">
    <citation type="submission" date="2021-02" db="EMBL/GenBank/DDBJ databases">
        <title>Infant gut strain persistence is associated with maternal origin, phylogeny, and functional potential including surface adhesion and iron acquisition.</title>
        <authorList>
            <person name="Lou Y.C."/>
        </authorList>
    </citation>
    <scope>NUCLEOTIDE SEQUENCE</scope>
    <source>
        <strain evidence="2">L3_060_000G1_dasL3_060_000G1_metabat.metabat.86_ sub</strain>
    </source>
</reference>
<dbReference type="Proteomes" id="UP000761167">
    <property type="component" value="Unassembled WGS sequence"/>
</dbReference>
<organism evidence="2 3">
    <name type="scientific">Streptococcus parasanguinis</name>
    <dbReference type="NCBI Taxonomy" id="1318"/>
    <lineage>
        <taxon>Bacteria</taxon>
        <taxon>Bacillati</taxon>
        <taxon>Bacillota</taxon>
        <taxon>Bacilli</taxon>
        <taxon>Lactobacillales</taxon>
        <taxon>Streptococcaceae</taxon>
        <taxon>Streptococcus</taxon>
    </lineage>
</organism>
<dbReference type="AlphaFoldDB" id="A0A943SSX9"/>
<sequence>MTKYYSNHPDFSAGLQANSMTGSVSYARSQVTNALSDIKEVTEVVQNEGLSFLYSPVGDAELGKEMPEITFATSYDKVEKMLNLATRIHSEVLERIDNKFTTGIDASLESLNSVNGSNNPYTTTHLSYQVIKMKSETQGIAGTETKYYTLAELLDYQQSPIAATKEVYLKRVSDLRKIFEKQHLDDGPVYLSNKTDEELLSMFFKYQQAGNYSSLKHFQWQEDNKAWLEPLEAYLGIGLIVVSLIASAVSFGAASPGVVAGATLVASGAGTLGLAYEATSGGYAAATGHTMLAGTELDTDDRIWAGVETLWTLGTLGLGKGLKAAGVTDDIINAVNKTGNGIGDGVGLLHTGYDYVVKGEDPTMSLIGFGIGKLGGAGLARAQNKSQSINVLTNTDESPLFSTNNTELEYRNYVDRKLKSGSEPLSITEWLERSDIANQNLTNNNDFSTGSIANVGEMPPFKIKNTELEYQNYVDRKLKSGSEPLSMSEWLKKRDISKQNFSNYEAFSGNRIEEFKLNYNDVETNITVKTRNADGEIQRVKLKAVGFDESGNIRIQDYTTAKNGISKARQEILDNLSKYGGEVVGAGKGKFAGGTEIPQGTRIDVINGSSQFSPEWQTYLSEFPKADLSSAQIESITAIKPDPENGVLRPSPEVYLSKEYLEQHKQLFDDGVAAFVKSGEFIEKFGTFGRPDGAFVFPRHVAEAMIKEADGDPRKLEALLGLDHGSLGDSPKMVLPQEVHNYRIPDGNEAGSRENPQWRPGGKTYPGGVPEAVIDPVPKDKVTLVDIW</sequence>
<accession>A0A943SSX9</accession>
<evidence type="ECO:0000313" key="2">
    <source>
        <dbReference type="EMBL" id="MBS6536120.1"/>
    </source>
</evidence>
<evidence type="ECO:0008006" key="4">
    <source>
        <dbReference type="Google" id="ProtNLM"/>
    </source>
</evidence>
<comment type="caution">
    <text evidence="2">The sequence shown here is derived from an EMBL/GenBank/DDBJ whole genome shotgun (WGS) entry which is preliminary data.</text>
</comment>
<proteinExistence type="predicted"/>
<feature type="region of interest" description="Disordered" evidence="1">
    <location>
        <begin position="744"/>
        <end position="767"/>
    </location>
</feature>
<name>A0A943SSX9_STRPA</name>
<evidence type="ECO:0000256" key="1">
    <source>
        <dbReference type="SAM" id="MobiDB-lite"/>
    </source>
</evidence>
<evidence type="ECO:0000313" key="3">
    <source>
        <dbReference type="Proteomes" id="UP000761167"/>
    </source>
</evidence>
<gene>
    <name evidence="2" type="ORF">KH363_01085</name>
</gene>